<feature type="non-terminal residue" evidence="2">
    <location>
        <position position="96"/>
    </location>
</feature>
<sequence length="96" mass="10652">DGQGHGRHPHGHELQCRLCGGELPQKRHRHGNGPPAVQRGLHQWPQARTDCQNRTRRSDSRARPHPHGVRRHHGGAWRFGGGGGQCRRAGPAKAHD</sequence>
<evidence type="ECO:0000313" key="3">
    <source>
        <dbReference type="Proteomes" id="UP000076858"/>
    </source>
</evidence>
<keyword evidence="3" id="KW-1185">Reference proteome</keyword>
<dbReference type="EMBL" id="LRGB01008907">
    <property type="protein sequence ID" value="KZS00691.1"/>
    <property type="molecule type" value="Genomic_DNA"/>
</dbReference>
<accession>A0A162C400</accession>
<gene>
    <name evidence="2" type="ORF">APZ42_002915</name>
</gene>
<feature type="compositionally biased region" description="Basic and acidic residues" evidence="1">
    <location>
        <begin position="51"/>
        <end position="62"/>
    </location>
</feature>
<keyword evidence="2" id="KW-0670">Pyruvate</keyword>
<name>A0A162C400_9CRUS</name>
<dbReference type="AlphaFoldDB" id="A0A162C400"/>
<comment type="caution">
    <text evidence="2">The sequence shown here is derived from an EMBL/GenBank/DDBJ whole genome shotgun (WGS) entry which is preliminary data.</text>
</comment>
<keyword evidence="2" id="KW-0418">Kinase</keyword>
<feature type="compositionally biased region" description="Basic residues" evidence="1">
    <location>
        <begin position="63"/>
        <end position="75"/>
    </location>
</feature>
<organism evidence="2 3">
    <name type="scientific">Daphnia magna</name>
    <dbReference type="NCBI Taxonomy" id="35525"/>
    <lineage>
        <taxon>Eukaryota</taxon>
        <taxon>Metazoa</taxon>
        <taxon>Ecdysozoa</taxon>
        <taxon>Arthropoda</taxon>
        <taxon>Crustacea</taxon>
        <taxon>Branchiopoda</taxon>
        <taxon>Diplostraca</taxon>
        <taxon>Cladocera</taxon>
        <taxon>Anomopoda</taxon>
        <taxon>Daphniidae</taxon>
        <taxon>Daphnia</taxon>
    </lineage>
</organism>
<proteinExistence type="predicted"/>
<feature type="region of interest" description="Disordered" evidence="1">
    <location>
        <begin position="23"/>
        <end position="96"/>
    </location>
</feature>
<dbReference type="Proteomes" id="UP000076858">
    <property type="component" value="Unassembled WGS sequence"/>
</dbReference>
<feature type="non-terminal residue" evidence="2">
    <location>
        <position position="1"/>
    </location>
</feature>
<protein>
    <submittedName>
        <fullName evidence="2">Pyruvate kinase</fullName>
    </submittedName>
</protein>
<keyword evidence="2" id="KW-0808">Transferase</keyword>
<evidence type="ECO:0000313" key="2">
    <source>
        <dbReference type="EMBL" id="KZS00691.1"/>
    </source>
</evidence>
<evidence type="ECO:0000256" key="1">
    <source>
        <dbReference type="SAM" id="MobiDB-lite"/>
    </source>
</evidence>
<reference evidence="2 3" key="1">
    <citation type="submission" date="2016-03" db="EMBL/GenBank/DDBJ databases">
        <title>EvidentialGene: Evidence-directed Construction of Genes on Genomes.</title>
        <authorList>
            <person name="Gilbert D.G."/>
            <person name="Choi J.-H."/>
            <person name="Mockaitis K."/>
            <person name="Colbourne J."/>
            <person name="Pfrender M."/>
        </authorList>
    </citation>
    <scope>NUCLEOTIDE SEQUENCE [LARGE SCALE GENOMIC DNA]</scope>
    <source>
        <strain evidence="2 3">Xinb3</strain>
        <tissue evidence="2">Complete organism</tissue>
    </source>
</reference>
<dbReference type="GO" id="GO:0016301">
    <property type="term" value="F:kinase activity"/>
    <property type="evidence" value="ECO:0007669"/>
    <property type="project" value="UniProtKB-KW"/>
</dbReference>